<name>A0A3E1YGZ4_9BACT</name>
<keyword evidence="2" id="KW-1185">Reference proteome</keyword>
<dbReference type="EMBL" id="QPMM01000001">
    <property type="protein sequence ID" value="RFS26637.1"/>
    <property type="molecule type" value="Genomic_DNA"/>
</dbReference>
<reference evidence="1 2" key="1">
    <citation type="submission" date="2018-07" db="EMBL/GenBank/DDBJ databases">
        <title>Chitinophaga K2CV101002-2 sp. nov., isolated from a monsoon evergreen broad-leaved forest soil.</title>
        <authorList>
            <person name="Lv Y."/>
        </authorList>
    </citation>
    <scope>NUCLEOTIDE SEQUENCE [LARGE SCALE GENOMIC DNA]</scope>
    <source>
        <strain evidence="1 2">GDMCC 1.1288</strain>
    </source>
</reference>
<organism evidence="1 2">
    <name type="scientific">Chitinophaga silvatica</name>
    <dbReference type="NCBI Taxonomy" id="2282649"/>
    <lineage>
        <taxon>Bacteria</taxon>
        <taxon>Pseudomonadati</taxon>
        <taxon>Bacteroidota</taxon>
        <taxon>Chitinophagia</taxon>
        <taxon>Chitinophagales</taxon>
        <taxon>Chitinophagaceae</taxon>
        <taxon>Chitinophaga</taxon>
    </lineage>
</organism>
<sequence>MLKTSNEIISSIKENNEKKFRSLIGVDLKTIGKDERFVEFEFNKIVEKYRKDIRTDEASIEITNLFNSLGQRVVDISFSNKQSNIAADKVWHLILLFGPPNLFTLKKITGYYFYQGGLPMDDEFRELKEGDQHS</sequence>
<proteinExistence type="predicted"/>
<accession>A0A3E1YGZ4</accession>
<dbReference type="OrthoDB" id="666175at2"/>
<dbReference type="AlphaFoldDB" id="A0A3E1YGZ4"/>
<protein>
    <submittedName>
        <fullName evidence="1">Uncharacterized protein</fullName>
    </submittedName>
</protein>
<comment type="caution">
    <text evidence="1">The sequence shown here is derived from an EMBL/GenBank/DDBJ whole genome shotgun (WGS) entry which is preliminary data.</text>
</comment>
<dbReference type="RefSeq" id="WP_116973828.1">
    <property type="nucleotide sequence ID" value="NZ_QPMM01000001.1"/>
</dbReference>
<dbReference type="Proteomes" id="UP000260644">
    <property type="component" value="Unassembled WGS sequence"/>
</dbReference>
<evidence type="ECO:0000313" key="2">
    <source>
        <dbReference type="Proteomes" id="UP000260644"/>
    </source>
</evidence>
<evidence type="ECO:0000313" key="1">
    <source>
        <dbReference type="EMBL" id="RFS26637.1"/>
    </source>
</evidence>
<gene>
    <name evidence="1" type="ORF">DVR12_02280</name>
</gene>